<dbReference type="GO" id="GO:0030313">
    <property type="term" value="C:cell envelope"/>
    <property type="evidence" value="ECO:0007669"/>
    <property type="project" value="UniProtKB-SubCell"/>
</dbReference>
<dbReference type="AlphaFoldDB" id="A0A4Q9VIW6"/>
<comment type="caution">
    <text evidence="6">The sequence shown here is derived from an EMBL/GenBank/DDBJ whole genome shotgun (WGS) entry which is preliminary data.</text>
</comment>
<dbReference type="GO" id="GO:0022857">
    <property type="term" value="F:transmembrane transporter activity"/>
    <property type="evidence" value="ECO:0007669"/>
    <property type="project" value="InterPro"/>
</dbReference>
<keyword evidence="2" id="KW-0732">Signal</keyword>
<dbReference type="OrthoDB" id="9816569at2"/>
<accession>A0A4Q9VIW6</accession>
<dbReference type="InterPro" id="IPR058625">
    <property type="entry name" value="MdtA-like_BSH"/>
</dbReference>
<proteinExistence type="inferred from homology"/>
<evidence type="ECO:0000259" key="5">
    <source>
        <dbReference type="Pfam" id="PF25944"/>
    </source>
</evidence>
<dbReference type="InterPro" id="IPR058624">
    <property type="entry name" value="MdtA-like_HH"/>
</dbReference>
<evidence type="ECO:0000259" key="3">
    <source>
        <dbReference type="Pfam" id="PF25876"/>
    </source>
</evidence>
<feature type="domain" description="Multidrug resistance protein MdtA-like beta-barrel" evidence="5">
    <location>
        <begin position="209"/>
        <end position="296"/>
    </location>
</feature>
<dbReference type="PANTHER" id="PTHR30158:SF24">
    <property type="entry name" value="HLYD FAMILY SECRETION PROTEIN"/>
    <property type="match status" value="1"/>
</dbReference>
<dbReference type="Pfam" id="PF25876">
    <property type="entry name" value="HH_MFP_RND"/>
    <property type="match status" value="1"/>
</dbReference>
<dbReference type="Pfam" id="PF25917">
    <property type="entry name" value="BSH_RND"/>
    <property type="match status" value="1"/>
</dbReference>
<sequence length="383" mass="40658">MQRASLPLRLALSVALLTGVCGTSALAQSAGGPPPAPPVQVAAPVVKDIQETLSFTGRFDAIQTVQVKARVAGYLQSIAFAEGSFVHKGDLLCTIDPRPYQAAVDQAIAAVTVSETTLQFATSDLERATQLQKTGNITDQLFDQRRQAFLQAQARAVGDKAALAAAKLNLEFTEIRAPIDGRISRRLVSEGNLIGAADTLLTTIVAADPIDFYFDLDEATFLALERVAVEGGTKASIVGLKGAVATTDESEPKRQAVVDFFDNRVDQASGTMRLRAKVPNADLFLTPGLFGKIRLPMGGLHRGVLIPDEAIASDQTRRIVYAVATDGTVTPKPVVPGAKIDGYRLIRSGLDGSETIAVNGLVRIRPGVKVTPQRVELPPVKAN</sequence>
<evidence type="ECO:0000259" key="4">
    <source>
        <dbReference type="Pfam" id="PF25917"/>
    </source>
</evidence>
<keyword evidence="7" id="KW-1185">Reference proteome</keyword>
<dbReference type="Gene3D" id="2.40.50.100">
    <property type="match status" value="1"/>
</dbReference>
<dbReference type="RefSeq" id="WP_131310715.1">
    <property type="nucleotide sequence ID" value="NZ_SJFN01000027.1"/>
</dbReference>
<evidence type="ECO:0000313" key="7">
    <source>
        <dbReference type="Proteomes" id="UP000292781"/>
    </source>
</evidence>
<reference evidence="6 7" key="1">
    <citation type="submission" date="2019-02" db="EMBL/GenBank/DDBJ databases">
        <title>Siculibacillus lacustris gen. nov., sp. nov., a new rosette-forming bacterium isolated from a freshwater crater lake (Lake St. Ana, Romania).</title>
        <authorList>
            <person name="Felfoldi T."/>
            <person name="Marton Z."/>
            <person name="Szabo A."/>
            <person name="Mentes A."/>
            <person name="Boka K."/>
            <person name="Marialigeti K."/>
            <person name="Mathe I."/>
            <person name="Koncz M."/>
            <person name="Schumann P."/>
            <person name="Toth E."/>
        </authorList>
    </citation>
    <scope>NUCLEOTIDE SEQUENCE [LARGE SCALE GENOMIC DNA]</scope>
    <source>
        <strain evidence="6 7">SA-279</strain>
    </source>
</reference>
<dbReference type="GO" id="GO:0005886">
    <property type="term" value="C:plasma membrane"/>
    <property type="evidence" value="ECO:0007669"/>
    <property type="project" value="TreeGrafter"/>
</dbReference>
<comment type="similarity">
    <text evidence="1">Belongs to the membrane fusion protein (MFP) (TC 8.A.1) family.</text>
</comment>
<dbReference type="InterPro" id="IPR006143">
    <property type="entry name" value="RND_pump_MFP"/>
</dbReference>
<dbReference type="NCBIfam" id="TIGR01730">
    <property type="entry name" value="RND_mfp"/>
    <property type="match status" value="1"/>
</dbReference>
<protein>
    <submittedName>
        <fullName evidence="6">Efflux RND transporter periplasmic adaptor subunit</fullName>
    </submittedName>
</protein>
<feature type="domain" description="Multidrug resistance protein MdtA-like alpha-helical hairpin" evidence="3">
    <location>
        <begin position="105"/>
        <end position="173"/>
    </location>
</feature>
<evidence type="ECO:0000256" key="1">
    <source>
        <dbReference type="ARBA" id="ARBA00009477"/>
    </source>
</evidence>
<dbReference type="Pfam" id="PF25944">
    <property type="entry name" value="Beta-barrel_RND"/>
    <property type="match status" value="1"/>
</dbReference>
<dbReference type="InterPro" id="IPR058626">
    <property type="entry name" value="MdtA-like_b-barrel"/>
</dbReference>
<dbReference type="Gene3D" id="2.40.420.20">
    <property type="match status" value="1"/>
</dbReference>
<feature type="signal peptide" evidence="2">
    <location>
        <begin position="1"/>
        <end position="27"/>
    </location>
</feature>
<feature type="domain" description="Multidrug resistance protein MdtA-like barrel-sandwich hybrid" evidence="4">
    <location>
        <begin position="64"/>
        <end position="201"/>
    </location>
</feature>
<organism evidence="6 7">
    <name type="scientific">Siculibacillus lacustris</name>
    <dbReference type="NCBI Taxonomy" id="1549641"/>
    <lineage>
        <taxon>Bacteria</taxon>
        <taxon>Pseudomonadati</taxon>
        <taxon>Pseudomonadota</taxon>
        <taxon>Alphaproteobacteria</taxon>
        <taxon>Hyphomicrobiales</taxon>
        <taxon>Ancalomicrobiaceae</taxon>
        <taxon>Siculibacillus</taxon>
    </lineage>
</organism>
<name>A0A4Q9VIW6_9HYPH</name>
<dbReference type="Gene3D" id="1.10.287.470">
    <property type="entry name" value="Helix hairpin bin"/>
    <property type="match status" value="1"/>
</dbReference>
<dbReference type="EMBL" id="SJFN01000027">
    <property type="protein sequence ID" value="TBW35221.1"/>
    <property type="molecule type" value="Genomic_DNA"/>
</dbReference>
<dbReference type="GO" id="GO:0046677">
    <property type="term" value="P:response to antibiotic"/>
    <property type="evidence" value="ECO:0007669"/>
    <property type="project" value="TreeGrafter"/>
</dbReference>
<feature type="chain" id="PRO_5020970814" evidence="2">
    <location>
        <begin position="28"/>
        <end position="383"/>
    </location>
</feature>
<gene>
    <name evidence="6" type="ORF">EYW49_16425</name>
</gene>
<evidence type="ECO:0000313" key="6">
    <source>
        <dbReference type="EMBL" id="TBW35221.1"/>
    </source>
</evidence>
<dbReference type="Proteomes" id="UP000292781">
    <property type="component" value="Unassembled WGS sequence"/>
</dbReference>
<dbReference type="SUPFAM" id="SSF111369">
    <property type="entry name" value="HlyD-like secretion proteins"/>
    <property type="match status" value="1"/>
</dbReference>
<dbReference type="PANTHER" id="PTHR30158">
    <property type="entry name" value="ACRA/E-RELATED COMPONENT OF DRUG EFFLUX TRANSPORTER"/>
    <property type="match status" value="1"/>
</dbReference>
<dbReference type="Gene3D" id="2.40.30.170">
    <property type="match status" value="1"/>
</dbReference>
<evidence type="ECO:0000256" key="2">
    <source>
        <dbReference type="SAM" id="SignalP"/>
    </source>
</evidence>